<dbReference type="SUPFAM" id="SSF56784">
    <property type="entry name" value="HAD-like"/>
    <property type="match status" value="1"/>
</dbReference>
<keyword evidence="1" id="KW-0378">Hydrolase</keyword>
<dbReference type="InterPro" id="IPR000150">
    <property type="entry name" value="Cof"/>
</dbReference>
<name>A0AAW6CQY3_9FIRM</name>
<dbReference type="NCBIfam" id="TIGR01484">
    <property type="entry name" value="HAD-SF-IIB"/>
    <property type="match status" value="1"/>
</dbReference>
<dbReference type="GO" id="GO:0016791">
    <property type="term" value="F:phosphatase activity"/>
    <property type="evidence" value="ECO:0007669"/>
    <property type="project" value="UniProtKB-ARBA"/>
</dbReference>
<dbReference type="GO" id="GO:0005829">
    <property type="term" value="C:cytosol"/>
    <property type="evidence" value="ECO:0007669"/>
    <property type="project" value="TreeGrafter"/>
</dbReference>
<dbReference type="SFLD" id="SFLDS00003">
    <property type="entry name" value="Haloacid_Dehalogenase"/>
    <property type="match status" value="1"/>
</dbReference>
<sequence>MKDVKLVLCDLDGTLLDDNKNVDLDIKNIVLKKNLLFTLVSGRNLGQVLTYVDALDIKIPFITNNGASVCLGKERLYGLFIDRHCIEDILMFLMNYNISFLVNCDSGVYSYGQDSLIQQFKLRSIGKCPVFDAVPISSLVEENIEKIIMSHPDDELMTEISNILNEKFPKTHCVRSEGRAFTLTNKSASKGSSVRWLLDHLGIEKEHVIAFGDNFNDISMFKSVKYSVAMDNAASEVKRNAIYITKSNNERGVSYFIEHYVKCKRLFQI</sequence>
<dbReference type="SFLD" id="SFLDG01140">
    <property type="entry name" value="C2.B:_Phosphomannomutase_and_P"/>
    <property type="match status" value="1"/>
</dbReference>
<dbReference type="InterPro" id="IPR006379">
    <property type="entry name" value="HAD-SF_hydro_IIB"/>
</dbReference>
<dbReference type="Proteomes" id="UP001212981">
    <property type="component" value="Unassembled WGS sequence"/>
</dbReference>
<dbReference type="Gene3D" id="3.30.1240.10">
    <property type="match status" value="1"/>
</dbReference>
<evidence type="ECO:0000313" key="1">
    <source>
        <dbReference type="EMBL" id="MDB7982192.1"/>
    </source>
</evidence>
<protein>
    <submittedName>
        <fullName evidence="1">HAD family hydrolase</fullName>
    </submittedName>
</protein>
<dbReference type="Gene3D" id="3.40.50.1000">
    <property type="entry name" value="HAD superfamily/HAD-like"/>
    <property type="match status" value="1"/>
</dbReference>
<evidence type="ECO:0000313" key="2">
    <source>
        <dbReference type="Proteomes" id="UP001212981"/>
    </source>
</evidence>
<dbReference type="GO" id="GO:0000287">
    <property type="term" value="F:magnesium ion binding"/>
    <property type="evidence" value="ECO:0007669"/>
    <property type="project" value="TreeGrafter"/>
</dbReference>
<dbReference type="InterPro" id="IPR036412">
    <property type="entry name" value="HAD-like_sf"/>
</dbReference>
<dbReference type="PANTHER" id="PTHR10000">
    <property type="entry name" value="PHOSPHOSERINE PHOSPHATASE"/>
    <property type="match status" value="1"/>
</dbReference>
<dbReference type="EMBL" id="JAQLXO010000005">
    <property type="protein sequence ID" value="MDB7982192.1"/>
    <property type="molecule type" value="Genomic_DNA"/>
</dbReference>
<dbReference type="AlphaFoldDB" id="A0AAW6CQY3"/>
<proteinExistence type="predicted"/>
<accession>A0AAW6CQY3</accession>
<comment type="caution">
    <text evidence="1">The sequence shown here is derived from an EMBL/GenBank/DDBJ whole genome shotgun (WGS) entry which is preliminary data.</text>
</comment>
<dbReference type="NCBIfam" id="TIGR00099">
    <property type="entry name" value="Cof-subfamily"/>
    <property type="match status" value="1"/>
</dbReference>
<dbReference type="RefSeq" id="WP_272001595.1">
    <property type="nucleotide sequence ID" value="NZ_JAQLXO010000005.1"/>
</dbReference>
<reference evidence="1" key="1">
    <citation type="submission" date="2023-01" db="EMBL/GenBank/DDBJ databases">
        <title>Human gut microbiome strain richness.</title>
        <authorList>
            <person name="Chen-Liaw A."/>
        </authorList>
    </citation>
    <scope>NUCLEOTIDE SEQUENCE</scope>
    <source>
        <strain evidence="1">D8_m1001271B151109d0_201107</strain>
    </source>
</reference>
<dbReference type="Pfam" id="PF08282">
    <property type="entry name" value="Hydrolase_3"/>
    <property type="match status" value="1"/>
</dbReference>
<gene>
    <name evidence="1" type="ORF">PND82_05080</name>
</gene>
<dbReference type="PANTHER" id="PTHR10000:SF8">
    <property type="entry name" value="HAD SUPERFAMILY HYDROLASE-LIKE, TYPE 3"/>
    <property type="match status" value="1"/>
</dbReference>
<dbReference type="InterPro" id="IPR023214">
    <property type="entry name" value="HAD_sf"/>
</dbReference>
<organism evidence="1 2">
    <name type="scientific">Faecalicoccus pleomorphus</name>
    <dbReference type="NCBI Taxonomy" id="1323"/>
    <lineage>
        <taxon>Bacteria</taxon>
        <taxon>Bacillati</taxon>
        <taxon>Bacillota</taxon>
        <taxon>Erysipelotrichia</taxon>
        <taxon>Erysipelotrichales</taxon>
        <taxon>Erysipelotrichaceae</taxon>
        <taxon>Faecalicoccus</taxon>
    </lineage>
</organism>
<dbReference type="PROSITE" id="PS01229">
    <property type="entry name" value="COF_2"/>
    <property type="match status" value="1"/>
</dbReference>